<comment type="caution">
    <text evidence="2">The sequence shown here is derived from an EMBL/GenBank/DDBJ whole genome shotgun (WGS) entry which is preliminary data.</text>
</comment>
<feature type="compositionally biased region" description="Acidic residues" evidence="1">
    <location>
        <begin position="160"/>
        <end position="178"/>
    </location>
</feature>
<feature type="region of interest" description="Disordered" evidence="1">
    <location>
        <begin position="152"/>
        <end position="188"/>
    </location>
</feature>
<dbReference type="AlphaFoldDB" id="A0A0F9TEC7"/>
<name>A0A0F9TEC7_9ZZZZ</name>
<feature type="compositionally biased region" description="Low complexity" evidence="1">
    <location>
        <begin position="179"/>
        <end position="188"/>
    </location>
</feature>
<reference evidence="2" key="1">
    <citation type="journal article" date="2015" name="Nature">
        <title>Complex archaea that bridge the gap between prokaryotes and eukaryotes.</title>
        <authorList>
            <person name="Spang A."/>
            <person name="Saw J.H."/>
            <person name="Jorgensen S.L."/>
            <person name="Zaremba-Niedzwiedzka K."/>
            <person name="Martijn J."/>
            <person name="Lind A.E."/>
            <person name="van Eijk R."/>
            <person name="Schleper C."/>
            <person name="Guy L."/>
            <person name="Ettema T.J."/>
        </authorList>
    </citation>
    <scope>NUCLEOTIDE SEQUENCE</scope>
</reference>
<sequence length="188" mass="21056">MARFSSKAKRNRAPKRSNINFDDYSWDTPKEAGWHPLVVLYTKETTTGKGDTMWVVHFGVDLPGGDKSRILWNVPFAFAPKLEMLQSVLLADRDDGEDDYEAEPRDLMFRTCVGLIEIDENYQRDDGQESWQVAKIIKESEADAQLGVNWRGARAAEAGGEQDESDVFGGGDDAEEPLSDLPPSDLPF</sequence>
<dbReference type="EMBL" id="LAZR01001278">
    <property type="protein sequence ID" value="KKN47401.1"/>
    <property type="molecule type" value="Genomic_DNA"/>
</dbReference>
<evidence type="ECO:0000313" key="2">
    <source>
        <dbReference type="EMBL" id="KKN47401.1"/>
    </source>
</evidence>
<evidence type="ECO:0000256" key="1">
    <source>
        <dbReference type="SAM" id="MobiDB-lite"/>
    </source>
</evidence>
<proteinExistence type="predicted"/>
<gene>
    <name evidence="2" type="ORF">LCGC14_0663140</name>
</gene>
<protein>
    <submittedName>
        <fullName evidence="2">Uncharacterized protein</fullName>
    </submittedName>
</protein>
<accession>A0A0F9TEC7</accession>
<organism evidence="2">
    <name type="scientific">marine sediment metagenome</name>
    <dbReference type="NCBI Taxonomy" id="412755"/>
    <lineage>
        <taxon>unclassified sequences</taxon>
        <taxon>metagenomes</taxon>
        <taxon>ecological metagenomes</taxon>
    </lineage>
</organism>